<protein>
    <submittedName>
        <fullName evidence="8">Site-specific integrase</fullName>
    </submittedName>
</protein>
<dbReference type="CDD" id="cd01189">
    <property type="entry name" value="INT_ICEBs1_C_like"/>
    <property type="match status" value="1"/>
</dbReference>
<gene>
    <name evidence="8" type="ORF">DWX03_06345</name>
</gene>
<reference evidence="8 9" key="1">
    <citation type="submission" date="2018-08" db="EMBL/GenBank/DDBJ databases">
        <title>A genome reference for cultivated species of the human gut microbiota.</title>
        <authorList>
            <person name="Zou Y."/>
            <person name="Xue W."/>
            <person name="Luo G."/>
        </authorList>
    </citation>
    <scope>NUCLEOTIDE SEQUENCE [LARGE SCALE GENOMIC DNA]</scope>
    <source>
        <strain evidence="8 9">AF18-12LB</strain>
    </source>
</reference>
<feature type="domain" description="Core-binding (CB)" evidence="7">
    <location>
        <begin position="1"/>
        <end position="83"/>
    </location>
</feature>
<dbReference type="GO" id="GO:0015074">
    <property type="term" value="P:DNA integration"/>
    <property type="evidence" value="ECO:0007669"/>
    <property type="project" value="InterPro"/>
</dbReference>
<evidence type="ECO:0000259" key="7">
    <source>
        <dbReference type="PROSITE" id="PS51900"/>
    </source>
</evidence>
<evidence type="ECO:0000256" key="3">
    <source>
        <dbReference type="ARBA" id="ARBA00023172"/>
    </source>
</evidence>
<proteinExistence type="inferred from homology"/>
<dbReference type="PROSITE" id="PS51900">
    <property type="entry name" value="CB"/>
    <property type="match status" value="1"/>
</dbReference>
<evidence type="ECO:0000313" key="8">
    <source>
        <dbReference type="EMBL" id="RGT90614.1"/>
    </source>
</evidence>
<feature type="coiled-coil region" evidence="5">
    <location>
        <begin position="308"/>
        <end position="335"/>
    </location>
</feature>
<dbReference type="PANTHER" id="PTHR30349">
    <property type="entry name" value="PHAGE INTEGRASE-RELATED"/>
    <property type="match status" value="1"/>
</dbReference>
<evidence type="ECO:0000256" key="1">
    <source>
        <dbReference type="ARBA" id="ARBA00008857"/>
    </source>
</evidence>
<dbReference type="PANTHER" id="PTHR30349:SF41">
    <property type="entry name" value="INTEGRASE_RECOMBINASE PROTEIN MJ0367-RELATED"/>
    <property type="match status" value="1"/>
</dbReference>
<evidence type="ECO:0000256" key="2">
    <source>
        <dbReference type="ARBA" id="ARBA00023125"/>
    </source>
</evidence>
<dbReference type="Pfam" id="PF00589">
    <property type="entry name" value="Phage_integrase"/>
    <property type="match status" value="1"/>
</dbReference>
<name>A0A3R6DKI2_9FIRM</name>
<keyword evidence="2 4" id="KW-0238">DNA-binding</keyword>
<evidence type="ECO:0000313" key="9">
    <source>
        <dbReference type="Proteomes" id="UP000283360"/>
    </source>
</evidence>
<dbReference type="InterPro" id="IPR050090">
    <property type="entry name" value="Tyrosine_recombinase_XerCD"/>
</dbReference>
<dbReference type="InterPro" id="IPR010998">
    <property type="entry name" value="Integrase_recombinase_N"/>
</dbReference>
<dbReference type="InterPro" id="IPR002104">
    <property type="entry name" value="Integrase_catalytic"/>
</dbReference>
<dbReference type="PROSITE" id="PS51898">
    <property type="entry name" value="TYR_RECOMBINASE"/>
    <property type="match status" value="1"/>
</dbReference>
<dbReference type="InterPro" id="IPR011010">
    <property type="entry name" value="DNA_brk_join_enz"/>
</dbReference>
<evidence type="ECO:0000259" key="6">
    <source>
        <dbReference type="PROSITE" id="PS51898"/>
    </source>
</evidence>
<dbReference type="GO" id="GO:0003677">
    <property type="term" value="F:DNA binding"/>
    <property type="evidence" value="ECO:0007669"/>
    <property type="project" value="UniProtKB-UniRule"/>
</dbReference>
<dbReference type="GO" id="GO:0006310">
    <property type="term" value="P:DNA recombination"/>
    <property type="evidence" value="ECO:0007669"/>
    <property type="project" value="UniProtKB-KW"/>
</dbReference>
<evidence type="ECO:0000256" key="5">
    <source>
        <dbReference type="SAM" id="Coils"/>
    </source>
</evidence>
<dbReference type="InterPro" id="IPR013762">
    <property type="entry name" value="Integrase-like_cat_sf"/>
</dbReference>
<comment type="caution">
    <text evidence="8">The sequence shown here is derived from an EMBL/GenBank/DDBJ whole genome shotgun (WGS) entry which is preliminary data.</text>
</comment>
<keyword evidence="9" id="KW-1185">Reference proteome</keyword>
<dbReference type="SUPFAM" id="SSF56349">
    <property type="entry name" value="DNA breaking-rejoining enzymes"/>
    <property type="match status" value="1"/>
</dbReference>
<keyword evidence="3" id="KW-0233">DNA recombination</keyword>
<comment type="similarity">
    <text evidence="1">Belongs to the 'phage' integrase family.</text>
</comment>
<feature type="domain" description="Tyr recombinase" evidence="6">
    <location>
        <begin position="106"/>
        <end position="313"/>
    </location>
</feature>
<dbReference type="Gene3D" id="1.10.150.130">
    <property type="match status" value="1"/>
</dbReference>
<organism evidence="8 9">
    <name type="scientific">Coprococcus comes</name>
    <dbReference type="NCBI Taxonomy" id="410072"/>
    <lineage>
        <taxon>Bacteria</taxon>
        <taxon>Bacillati</taxon>
        <taxon>Bacillota</taxon>
        <taxon>Clostridia</taxon>
        <taxon>Lachnospirales</taxon>
        <taxon>Lachnospiraceae</taxon>
        <taxon>Coprococcus</taxon>
    </lineage>
</organism>
<sequence>MTVCELVDRYLKTKTGVRQSTKQRYVTVQRLLAKESFGEKTIRSVKTSDAKLFLIKLQQEDGKSYSSIHTIQGVLRPAFQMAVDDDILVKNPFGFQLAGVLVNDAVTREAITKDQMRKFLKFVHDDVVYCKYYEVVYILFHTGMRISEFCGLTLKNIDLENRTVNIDHQLQRTSDMRYIIETTKTDAGTRVLPITEDVAQMFQAIIEDRNAPKVEKAIDGYSGFLFYDDNGMPLVAMHWQHRFNHMVGRYNDIYRVQMPNIIPHVCRHTYCSNMAKSGMNPKTLQYLMGHSDISVTMNVYTHIGFDDAKEELKRMEEFRKAQAEVEQKKEKSMSQKMFKVV</sequence>
<accession>A0A3R6DKI2</accession>
<dbReference type="EMBL" id="QRXJ01000007">
    <property type="protein sequence ID" value="RGT90614.1"/>
    <property type="molecule type" value="Genomic_DNA"/>
</dbReference>
<dbReference type="InterPro" id="IPR044068">
    <property type="entry name" value="CB"/>
</dbReference>
<dbReference type="Proteomes" id="UP000283360">
    <property type="component" value="Unassembled WGS sequence"/>
</dbReference>
<evidence type="ECO:0000256" key="4">
    <source>
        <dbReference type="PROSITE-ProRule" id="PRU01248"/>
    </source>
</evidence>
<dbReference type="AlphaFoldDB" id="A0A3R6DKI2"/>
<dbReference type="Gene3D" id="1.10.443.10">
    <property type="entry name" value="Intergrase catalytic core"/>
    <property type="match status" value="1"/>
</dbReference>
<keyword evidence="5" id="KW-0175">Coiled coil</keyword>